<reference evidence="1 2" key="1">
    <citation type="submission" date="2019-05" db="EMBL/GenBank/DDBJ databases">
        <authorList>
            <person name="Farhan Ul Haque M."/>
        </authorList>
    </citation>
    <scope>NUCLEOTIDE SEQUENCE [LARGE SCALE GENOMIC DNA]</scope>
    <source>
        <strain evidence="1">2</strain>
    </source>
</reference>
<name>A0A8B6MAT7_METTU</name>
<dbReference type="AlphaFoldDB" id="A0A8B6MAT7"/>
<dbReference type="EMBL" id="CABFMQ020000109">
    <property type="protein sequence ID" value="VTZ51841.1"/>
    <property type="molecule type" value="Genomic_DNA"/>
</dbReference>
<comment type="caution">
    <text evidence="1">The sequence shown here is derived from an EMBL/GenBank/DDBJ whole genome shotgun (WGS) entry which is preliminary data.</text>
</comment>
<keyword evidence="2" id="KW-1185">Reference proteome</keyword>
<evidence type="ECO:0000313" key="2">
    <source>
        <dbReference type="Proteomes" id="UP000485880"/>
    </source>
</evidence>
<gene>
    <name evidence="1" type="ORF">MPC4_50149</name>
</gene>
<sequence>MAPFLLRQPAQNWLRETPRGDLAAVLRAKINAKPQLLAHAAPGPAAPRRLPANWRTLFLCGGTANRGPECGSYASLGTQIIFLTR</sequence>
<organism evidence="1 2">
    <name type="scientific">Methylocella tundrae</name>
    <dbReference type="NCBI Taxonomy" id="227605"/>
    <lineage>
        <taxon>Bacteria</taxon>
        <taxon>Pseudomonadati</taxon>
        <taxon>Pseudomonadota</taxon>
        <taxon>Alphaproteobacteria</taxon>
        <taxon>Hyphomicrobiales</taxon>
        <taxon>Beijerinckiaceae</taxon>
        <taxon>Methylocella</taxon>
    </lineage>
</organism>
<accession>A0A8B6MAT7</accession>
<dbReference type="Proteomes" id="UP000485880">
    <property type="component" value="Unassembled WGS sequence"/>
</dbReference>
<proteinExistence type="predicted"/>
<evidence type="ECO:0000313" key="1">
    <source>
        <dbReference type="EMBL" id="VTZ51841.1"/>
    </source>
</evidence>
<protein>
    <submittedName>
        <fullName evidence="1">Uncharacterized protein</fullName>
    </submittedName>
</protein>